<organism evidence="1 2">
    <name type="scientific">Fodinibacter luteus</name>
    <dbReference type="NCBI Taxonomy" id="552064"/>
    <lineage>
        <taxon>Bacteria</taxon>
        <taxon>Bacillati</taxon>
        <taxon>Actinomycetota</taxon>
        <taxon>Actinomycetes</taxon>
        <taxon>Micrococcales</taxon>
        <taxon>Intrasporangiaceae</taxon>
        <taxon>Fodinibacter (ex Wang et al. 2009)</taxon>
    </lineage>
</organism>
<accession>A0ABP8KMX8</accession>
<dbReference type="RefSeq" id="WP_345207511.1">
    <property type="nucleotide sequence ID" value="NZ_BAABGM010000020.1"/>
</dbReference>
<evidence type="ECO:0000313" key="2">
    <source>
        <dbReference type="Proteomes" id="UP001500945"/>
    </source>
</evidence>
<comment type="caution">
    <text evidence="1">The sequence shown here is derived from an EMBL/GenBank/DDBJ whole genome shotgun (WGS) entry which is preliminary data.</text>
</comment>
<evidence type="ECO:0008006" key="3">
    <source>
        <dbReference type="Google" id="ProtNLM"/>
    </source>
</evidence>
<evidence type="ECO:0000313" key="1">
    <source>
        <dbReference type="EMBL" id="GAA4410569.1"/>
    </source>
</evidence>
<reference evidence="2" key="1">
    <citation type="journal article" date="2019" name="Int. J. Syst. Evol. Microbiol.">
        <title>The Global Catalogue of Microorganisms (GCM) 10K type strain sequencing project: providing services to taxonomists for standard genome sequencing and annotation.</title>
        <authorList>
            <consortium name="The Broad Institute Genomics Platform"/>
            <consortium name="The Broad Institute Genome Sequencing Center for Infectious Disease"/>
            <person name="Wu L."/>
            <person name="Ma J."/>
        </authorList>
    </citation>
    <scope>NUCLEOTIDE SEQUENCE [LARGE SCALE GENOMIC DNA]</scope>
    <source>
        <strain evidence="2">JCM 17809</strain>
    </source>
</reference>
<name>A0ABP8KMX8_9MICO</name>
<dbReference type="EMBL" id="BAABGM010000020">
    <property type="protein sequence ID" value="GAA4410569.1"/>
    <property type="molecule type" value="Genomic_DNA"/>
</dbReference>
<protein>
    <recommendedName>
        <fullName evidence="3">Protein NO VEIN C-terminal domain-containing protein</fullName>
    </recommendedName>
</protein>
<sequence length="408" mass="44519">MSSPANLDWELGDILGQGGRWTFDEVLHLLASRMQGTMSAIEGAFGQAGWYGGGAAPYPAPTIPFEAPQPANPAVVEVDRRLWIARYNPADPDFDVPDIADDSKFPWQHPEAAPREGWWLSTVDTPRGRPAISEVATGDLVICQRTNPTGNGGDLVGVCAIGMTASWEDAQTGRRERAACLIPLTKFTYPVPRSIARRQGRLRVQSLRAGQQLPGRQGPIGFGLSFVEWDDVPELISVCGIPPEALAETDTARLAARLRASDTGNRLNFKLRYDAVVRNGVRRIREREAERAAEVWADVNGYVKHGEFQHVPLAGFDLLFIDAHGDELQVEVKGYMTRRLAAVHLQPSQAQRATDAAAGQVPAWRLFALLGAGTQTLDERVLSPQSVVDLISKGGLRVKGGWPTTRAH</sequence>
<gene>
    <name evidence="1" type="ORF">GCM10023168_30400</name>
</gene>
<dbReference type="Proteomes" id="UP001500945">
    <property type="component" value="Unassembled WGS sequence"/>
</dbReference>
<keyword evidence="2" id="KW-1185">Reference proteome</keyword>
<proteinExistence type="predicted"/>